<protein>
    <submittedName>
        <fullName evidence="2">PPi-type phosphoenolpyruvate carboxykinase</fullName>
    </submittedName>
</protein>
<sequence length="1162" mass="130086">MQRTLQETIGYFSSPTEAEAATGRLEELANVKLASRGFEVPELAGDSPLLTLGRSLLANFEEKLRIFGEPLCPVDQAIHDFLKRYLAGNLDGWFEENEPLVPGSALTLERHGLARVFSVPADADQLESDILSSYRVHQGVCHNPAKDRRTTEGVFHVVEDGLPIPADKKGVPRRAFAGLLKAALNPPDEYLRLPYTATREEQARAHTFVSLLLRPIVCPEVAGVVRQRTMEIRFFAPGALVSNLDFVESIFGNAGDPSLPENDARLDAGGWTGHTGCVILAPHLVTLKKKDLGLPHVFEASERQKADGMCWESEDELYNDGRAFKIACRDASGTCVTLIADSYYGYCKKEVKTQISFAANLFGLCEEEHAGGALAFPSFDHGEDFSVEQLGSLVNHTWQEVVQRNGGRMEVMPEGYGIDKVWRDIIYLPETAQLDLRAQRISWTRDDGRPAERKMHAGETYVMPSGYKVEMNQSVKGQRWRLVGTQAEGTFCHKPCTVSGGGKSEISKSLADAMLTGPVNVPNFDEALLRVQEILDMGQEFFTARFHTPRQPQHPSRPILDPTRSFGSVVRMMTPGHLFTGSYNRWLESIPKPVRDLLLILKRRYRPEWGDDWKSRFSVDMIDGQPGMQLKFRNQKLYTRYLRVGFSEGGAWRIFGLRKDFAPAVKLQREDDITASVVVAAERLTGLHPKLTEPGYKFVANCEYRLFQRPDDAVIRGYDRNTEADFAKKGMFFSNYEPLPRAEAKEMLDDAIRFGQFTVPAQDMIREVAAGEAPDWFVCTANPRIVDGRPTKNPRYLQNRPDLDHPRKEYLGELGARLYRRLEPEQPVLNPAHSVLTGRRNNPADPEAGIRPLAVFGPLHYQELPELFMDFTASLTGKSPSTTGAGSEGALTKGPFNCLLPIHDLNNALISMLLTRGHGFSSAAGHIGRKYRVDHDISLVVPEVWSRMHVHEREPEWLIEHGCLEQVRDFQYEGRSIPGSRLGWRITGEFVSRFFGRVLNNPAAVFPVDMLRPELQSLAEFADGIEHIAEAHQRVAANYFKDGSIELAIPPLKALLTIMAEGTWEGKTANDPAVRGLFSREAMIGSDWYLARLQARATVANQLWRRHVSDLSDFLTRRSRLQAAEREAMEAKLDHAKAQLADLESSGARRYMGSLGLDPALV</sequence>
<gene>
    <name evidence="2" type="ORF">Hsar01_03757</name>
</gene>
<dbReference type="Pfam" id="PF26300">
    <property type="entry name" value="PEPCK_PPi_lobe_2"/>
    <property type="match status" value="1"/>
</dbReference>
<dbReference type="Proteomes" id="UP001476282">
    <property type="component" value="Unassembled WGS sequence"/>
</dbReference>
<evidence type="ECO:0000259" key="1">
    <source>
        <dbReference type="Pfam" id="PF26300"/>
    </source>
</evidence>
<proteinExistence type="predicted"/>
<evidence type="ECO:0000313" key="2">
    <source>
        <dbReference type="EMBL" id="GAA5484513.1"/>
    </source>
</evidence>
<name>A0ABP9USJ7_9BACT</name>
<dbReference type="RefSeq" id="WP_353568612.1">
    <property type="nucleotide sequence ID" value="NZ_BAABRI010000027.1"/>
</dbReference>
<accession>A0ABP9USJ7</accession>
<dbReference type="InterPro" id="IPR058710">
    <property type="entry name" value="PEPCK_lobe_2"/>
</dbReference>
<comment type="caution">
    <text evidence="2">The sequence shown here is derived from an EMBL/GenBank/DDBJ whole genome shotgun (WGS) entry which is preliminary data.</text>
</comment>
<dbReference type="EMBL" id="BAABRI010000027">
    <property type="protein sequence ID" value="GAA5484513.1"/>
    <property type="molecule type" value="Genomic_DNA"/>
</dbReference>
<keyword evidence="3" id="KW-1185">Reference proteome</keyword>
<reference evidence="2 3" key="1">
    <citation type="submission" date="2024-02" db="EMBL/GenBank/DDBJ databases">
        <title>Haloferula sargassicola NBRC 104335.</title>
        <authorList>
            <person name="Ichikawa N."/>
            <person name="Katano-Makiyama Y."/>
            <person name="Hidaka K."/>
        </authorList>
    </citation>
    <scope>NUCLEOTIDE SEQUENCE [LARGE SCALE GENOMIC DNA]</scope>
    <source>
        <strain evidence="2 3">NBRC 104335</strain>
    </source>
</reference>
<feature type="domain" description="PPi-type phosphoenolpyruvate carboxykinase lobe 2" evidence="1">
    <location>
        <begin position="522"/>
        <end position="632"/>
    </location>
</feature>
<evidence type="ECO:0000313" key="3">
    <source>
        <dbReference type="Proteomes" id="UP001476282"/>
    </source>
</evidence>
<organism evidence="2 3">
    <name type="scientific">Haloferula sargassicola</name>
    <dbReference type="NCBI Taxonomy" id="490096"/>
    <lineage>
        <taxon>Bacteria</taxon>
        <taxon>Pseudomonadati</taxon>
        <taxon>Verrucomicrobiota</taxon>
        <taxon>Verrucomicrobiia</taxon>
        <taxon>Verrucomicrobiales</taxon>
        <taxon>Verrucomicrobiaceae</taxon>
        <taxon>Haloferula</taxon>
    </lineage>
</organism>